<dbReference type="RefSeq" id="WP_141148283.1">
    <property type="nucleotide sequence ID" value="NZ_VHLG01000003.1"/>
</dbReference>
<comment type="caution">
    <text evidence="1">The sequence shown here is derived from an EMBL/GenBank/DDBJ whole genome shotgun (WGS) entry which is preliminary data.</text>
</comment>
<gene>
    <name evidence="1" type="ORF">FJU08_07075</name>
</gene>
<reference evidence="1 2" key="1">
    <citation type="submission" date="2019-06" db="EMBL/GenBank/DDBJ databases">
        <authorList>
            <person name="Li M."/>
        </authorList>
    </citation>
    <scope>NUCLEOTIDE SEQUENCE [LARGE SCALE GENOMIC DNA]</scope>
    <source>
        <strain evidence="1 2">BGMRC2036</strain>
    </source>
</reference>
<protein>
    <submittedName>
        <fullName evidence="1">Uncharacterized protein</fullName>
    </submittedName>
</protein>
<evidence type="ECO:0000313" key="1">
    <source>
        <dbReference type="EMBL" id="TPW31513.1"/>
    </source>
</evidence>
<name>A0A506UAW9_9HYPH</name>
<evidence type="ECO:0000313" key="2">
    <source>
        <dbReference type="Proteomes" id="UP000318801"/>
    </source>
</evidence>
<sequence>MPIERVSTTKSLMDNRLDGLKTCPQNPARNVLNRLEPAAREALSQLIAKQARSLGVHKSPDHVETRQAKAPDDRIAELRKADGKYTIHYPDRQIRADRHYIFVIPEDRPNTVLVGRHHADIKPGEENTAVGGHVSISHGKKALYAGEMKFKDGVLIRWLNSSGHYRPDLRSRPDSLLPYPARLLPEGSFRPYFDNDGERIHKG</sequence>
<dbReference type="OrthoDB" id="8778639at2"/>
<dbReference type="Proteomes" id="UP000318801">
    <property type="component" value="Unassembled WGS sequence"/>
</dbReference>
<proteinExistence type="predicted"/>
<dbReference type="EMBL" id="VHLG01000003">
    <property type="protein sequence ID" value="TPW31513.1"/>
    <property type="molecule type" value="Genomic_DNA"/>
</dbReference>
<organism evidence="1 2">
    <name type="scientific">Martelella alba</name>
    <dbReference type="NCBI Taxonomy" id="2590451"/>
    <lineage>
        <taxon>Bacteria</taxon>
        <taxon>Pseudomonadati</taxon>
        <taxon>Pseudomonadota</taxon>
        <taxon>Alphaproteobacteria</taxon>
        <taxon>Hyphomicrobiales</taxon>
        <taxon>Aurantimonadaceae</taxon>
        <taxon>Martelella</taxon>
    </lineage>
</organism>
<keyword evidence="2" id="KW-1185">Reference proteome</keyword>
<dbReference type="AlphaFoldDB" id="A0A506UAW9"/>
<accession>A0A506UAW9</accession>